<dbReference type="EMBL" id="BMNH01000019">
    <property type="protein sequence ID" value="GGO76073.1"/>
    <property type="molecule type" value="Genomic_DNA"/>
</dbReference>
<dbReference type="GO" id="GO:0003677">
    <property type="term" value="F:DNA binding"/>
    <property type="evidence" value="ECO:0007669"/>
    <property type="project" value="UniProtKB-UniRule"/>
</dbReference>
<dbReference type="InterPro" id="IPR010994">
    <property type="entry name" value="RuvA_2-like"/>
</dbReference>
<dbReference type="PROSITE" id="PS50164">
    <property type="entry name" value="GIY_YIG"/>
    <property type="match status" value="1"/>
</dbReference>
<dbReference type="GO" id="GO:0009432">
    <property type="term" value="P:SOS response"/>
    <property type="evidence" value="ECO:0007669"/>
    <property type="project" value="UniProtKB-UniRule"/>
</dbReference>
<name>A0A917Z5S1_9ACTN</name>
<evidence type="ECO:0000256" key="8">
    <source>
        <dbReference type="SAM" id="Coils"/>
    </source>
</evidence>
<evidence type="ECO:0000256" key="5">
    <source>
        <dbReference type="ARBA" id="ARBA00023204"/>
    </source>
</evidence>
<dbReference type="PROSITE" id="PS50165">
    <property type="entry name" value="UVRC"/>
    <property type="match status" value="1"/>
</dbReference>
<keyword evidence="1 7" id="KW-0963">Cytoplasm</keyword>
<dbReference type="Pfam" id="PF01541">
    <property type="entry name" value="GIY-YIG"/>
    <property type="match status" value="1"/>
</dbReference>
<dbReference type="InterPro" id="IPR038476">
    <property type="entry name" value="UvrC_RNase_H_dom_sf"/>
</dbReference>
<feature type="domain" description="UVR" evidence="10">
    <location>
        <begin position="212"/>
        <end position="247"/>
    </location>
</feature>
<dbReference type="Pfam" id="PF22920">
    <property type="entry name" value="UvrC_RNaseH"/>
    <property type="match status" value="1"/>
</dbReference>
<dbReference type="SUPFAM" id="SSF82771">
    <property type="entry name" value="GIY-YIG endonuclease"/>
    <property type="match status" value="1"/>
</dbReference>
<dbReference type="Gene3D" id="4.10.860.10">
    <property type="entry name" value="UVR domain"/>
    <property type="match status" value="1"/>
</dbReference>
<proteinExistence type="inferred from homology"/>
<evidence type="ECO:0000256" key="6">
    <source>
        <dbReference type="ARBA" id="ARBA00023236"/>
    </source>
</evidence>
<evidence type="ECO:0000259" key="11">
    <source>
        <dbReference type="PROSITE" id="PS50164"/>
    </source>
</evidence>
<dbReference type="InterPro" id="IPR050066">
    <property type="entry name" value="UvrABC_protein_C"/>
</dbReference>
<accession>A0A917Z5S1</accession>
<keyword evidence="8" id="KW-0175">Coiled coil</keyword>
<evidence type="ECO:0000256" key="4">
    <source>
        <dbReference type="ARBA" id="ARBA00022881"/>
    </source>
</evidence>
<dbReference type="AlphaFoldDB" id="A0A917Z5S1"/>
<organism evidence="13 14">
    <name type="scientific">Nonomuraea cavernae</name>
    <dbReference type="NCBI Taxonomy" id="2045107"/>
    <lineage>
        <taxon>Bacteria</taxon>
        <taxon>Bacillati</taxon>
        <taxon>Actinomycetota</taxon>
        <taxon>Actinomycetes</taxon>
        <taxon>Streptosporangiales</taxon>
        <taxon>Streptosporangiaceae</taxon>
        <taxon>Nonomuraea</taxon>
    </lineage>
</organism>
<dbReference type="InterPro" id="IPR001162">
    <property type="entry name" value="UvrC_RNase_H_dom"/>
</dbReference>
<keyword evidence="5 7" id="KW-0234">DNA repair</keyword>
<dbReference type="InterPro" id="IPR001943">
    <property type="entry name" value="UVR_dom"/>
</dbReference>
<evidence type="ECO:0000313" key="14">
    <source>
        <dbReference type="Proteomes" id="UP000646523"/>
    </source>
</evidence>
<keyword evidence="6 7" id="KW-0742">SOS response</keyword>
<dbReference type="NCBIfam" id="NF001824">
    <property type="entry name" value="PRK00558.1-5"/>
    <property type="match status" value="1"/>
</dbReference>
<dbReference type="InterPro" id="IPR003583">
    <property type="entry name" value="Hlx-hairpin-Hlx_DNA-bd_motif"/>
</dbReference>
<feature type="region of interest" description="Disordered" evidence="9">
    <location>
        <begin position="472"/>
        <end position="491"/>
    </location>
</feature>
<comment type="similarity">
    <text evidence="7">Belongs to the UvrC family.</text>
</comment>
<dbReference type="Pfam" id="PF08459">
    <property type="entry name" value="UvrC_RNaseH_dom"/>
    <property type="match status" value="1"/>
</dbReference>
<evidence type="ECO:0000256" key="7">
    <source>
        <dbReference type="HAMAP-Rule" id="MF_00203"/>
    </source>
</evidence>
<dbReference type="InterPro" id="IPR036876">
    <property type="entry name" value="UVR_dom_sf"/>
</dbReference>
<keyword evidence="4 7" id="KW-0267">Excision nuclease</keyword>
<dbReference type="NCBIfam" id="TIGR00194">
    <property type="entry name" value="uvrC"/>
    <property type="match status" value="1"/>
</dbReference>
<evidence type="ECO:0000256" key="9">
    <source>
        <dbReference type="SAM" id="MobiDB-lite"/>
    </source>
</evidence>
<dbReference type="PROSITE" id="PS50151">
    <property type="entry name" value="UVR"/>
    <property type="match status" value="1"/>
</dbReference>
<evidence type="ECO:0000256" key="3">
    <source>
        <dbReference type="ARBA" id="ARBA00022769"/>
    </source>
</evidence>
<dbReference type="Pfam" id="PF14520">
    <property type="entry name" value="HHH_5"/>
    <property type="match status" value="1"/>
</dbReference>
<evidence type="ECO:0000256" key="1">
    <source>
        <dbReference type="ARBA" id="ARBA00022490"/>
    </source>
</evidence>
<dbReference type="GO" id="GO:0009380">
    <property type="term" value="C:excinuclease repair complex"/>
    <property type="evidence" value="ECO:0007669"/>
    <property type="project" value="InterPro"/>
</dbReference>
<keyword evidence="3 7" id="KW-0228">DNA excision</keyword>
<gene>
    <name evidence="7 13" type="primary">uvrC</name>
    <name evidence="13" type="ORF">GCM10012289_52590</name>
</gene>
<dbReference type="Pfam" id="PF02151">
    <property type="entry name" value="UVR"/>
    <property type="match status" value="1"/>
</dbReference>
<dbReference type="InterPro" id="IPR047296">
    <property type="entry name" value="GIY-YIG_UvrC_Cho"/>
</dbReference>
<feature type="compositionally biased region" description="Basic and acidic residues" evidence="9">
    <location>
        <begin position="478"/>
        <end position="490"/>
    </location>
</feature>
<dbReference type="FunFam" id="3.30.420.340:FF:000003">
    <property type="entry name" value="UvrABC system protein C"/>
    <property type="match status" value="1"/>
</dbReference>
<dbReference type="Gene3D" id="1.10.150.20">
    <property type="entry name" value="5' to 3' exonuclease, C-terminal subdomain"/>
    <property type="match status" value="1"/>
</dbReference>
<dbReference type="SMART" id="SM00278">
    <property type="entry name" value="HhH1"/>
    <property type="match status" value="2"/>
</dbReference>
<protein>
    <recommendedName>
        <fullName evidence="7">UvrABC system protein C</fullName>
        <shortName evidence="7">Protein UvrC</shortName>
    </recommendedName>
    <alternativeName>
        <fullName evidence="7">Excinuclease ABC subunit C</fullName>
    </alternativeName>
</protein>
<dbReference type="Proteomes" id="UP000646523">
    <property type="component" value="Unassembled WGS sequence"/>
</dbReference>
<comment type="subcellular location">
    <subcellularLocation>
        <location evidence="7">Cytoplasm</location>
    </subcellularLocation>
</comment>
<feature type="coiled-coil region" evidence="8">
    <location>
        <begin position="215"/>
        <end position="254"/>
    </location>
</feature>
<dbReference type="InterPro" id="IPR004791">
    <property type="entry name" value="UvrC"/>
</dbReference>
<feature type="domain" description="UvrC family homology region profile" evidence="12">
    <location>
        <begin position="263"/>
        <end position="517"/>
    </location>
</feature>
<dbReference type="GO" id="GO:0009381">
    <property type="term" value="F:excinuclease ABC activity"/>
    <property type="evidence" value="ECO:0007669"/>
    <property type="project" value="UniProtKB-UniRule"/>
</dbReference>
<sequence length="641" mass="71506">MVRSAGSSLSFRPRPGSIPDSPGVYRFRDGHGRVIYVGKAKSLRQRLNSYFTDISALHPRTQSMLNTATGVDWTVVGTEVEALQLEYSWIKEFDPRFNVKYRDDKSYPYLAVTMGEDFPRVQVMRGAKRKGTRYFGPYSHAWAIRETVDLLLRVFPVRTCSAGVFKRAGQIGRPCLLGYIDKCSAPCVGRVTPEEHRALAEDFCDFMAGNTSRFIRRLEKEMREAASEQEYERAARLRDDIQALQRALEKQAVVLGEATDADVIALAEDPLEAAVQVFYVRGGRIRGQRGWVVDKVEEASPGELVEQFLLQMYAEASPESMPREVLVAALPPDAEAVTELLSEQRRARVEVRVPQRGDKKALMETVERNAKESLAQHKIRRAGDLTTRSKALQEIADALDLDQAPLRVECYDVSHLQGENVVASMVVFEDGLARKSEYRRFAVKTKEGDVASIHEVIMRRFRRYLEERSATGELAPDDDAHSPIDPETGKPRKFAYPPNLVVVDGAGPQAAAAQRALDELGIDDVAVCGLAKRLEEVWLPGDDQPVIMPRSSEGLYLLQRVRDEAHRFAITYHRSKRSKTVKESALDSVPGLGPARRQALLRHFGSVKKLREATVAEICQVPGIGPSTAEVIASTLKGESS</sequence>
<dbReference type="SMART" id="SM00465">
    <property type="entry name" value="GIYc"/>
    <property type="match status" value="1"/>
</dbReference>
<evidence type="ECO:0000313" key="13">
    <source>
        <dbReference type="EMBL" id="GGO76073.1"/>
    </source>
</evidence>
<evidence type="ECO:0000259" key="12">
    <source>
        <dbReference type="PROSITE" id="PS50165"/>
    </source>
</evidence>
<dbReference type="FunFam" id="3.40.1440.10:FF:000001">
    <property type="entry name" value="UvrABC system protein C"/>
    <property type="match status" value="1"/>
</dbReference>
<dbReference type="Gene3D" id="3.40.1440.10">
    <property type="entry name" value="GIY-YIG endonuclease"/>
    <property type="match status" value="1"/>
</dbReference>
<feature type="domain" description="GIY-YIG" evidence="11">
    <location>
        <begin position="20"/>
        <end position="99"/>
    </location>
</feature>
<comment type="subunit">
    <text evidence="7">Interacts with UvrB in an incision complex.</text>
</comment>
<dbReference type="CDD" id="cd10434">
    <property type="entry name" value="GIY-YIG_UvrC_Cho"/>
    <property type="match status" value="1"/>
</dbReference>
<dbReference type="Gene3D" id="3.30.420.340">
    <property type="entry name" value="UvrC, RNAse H endonuclease domain"/>
    <property type="match status" value="1"/>
</dbReference>
<evidence type="ECO:0000256" key="2">
    <source>
        <dbReference type="ARBA" id="ARBA00022763"/>
    </source>
</evidence>
<evidence type="ECO:0000259" key="10">
    <source>
        <dbReference type="PROSITE" id="PS50151"/>
    </source>
</evidence>
<dbReference type="PANTHER" id="PTHR30562:SF1">
    <property type="entry name" value="UVRABC SYSTEM PROTEIN C"/>
    <property type="match status" value="1"/>
</dbReference>
<dbReference type="PANTHER" id="PTHR30562">
    <property type="entry name" value="UVRC/OXIDOREDUCTASE"/>
    <property type="match status" value="1"/>
</dbReference>
<dbReference type="GO" id="GO:0005737">
    <property type="term" value="C:cytoplasm"/>
    <property type="evidence" value="ECO:0007669"/>
    <property type="project" value="UniProtKB-SubCell"/>
</dbReference>
<dbReference type="GO" id="GO:0006289">
    <property type="term" value="P:nucleotide-excision repair"/>
    <property type="evidence" value="ECO:0007669"/>
    <property type="project" value="UniProtKB-UniRule"/>
</dbReference>
<dbReference type="InterPro" id="IPR035901">
    <property type="entry name" value="GIY-YIG_endonuc_sf"/>
</dbReference>
<dbReference type="FunFam" id="1.10.150.20:FF:000005">
    <property type="entry name" value="UvrABC system protein C"/>
    <property type="match status" value="1"/>
</dbReference>
<dbReference type="HAMAP" id="MF_00203">
    <property type="entry name" value="UvrC"/>
    <property type="match status" value="1"/>
</dbReference>
<dbReference type="SUPFAM" id="SSF46600">
    <property type="entry name" value="C-terminal UvrC-binding domain of UvrB"/>
    <property type="match status" value="1"/>
</dbReference>
<comment type="caution">
    <text evidence="13">The sequence shown here is derived from an EMBL/GenBank/DDBJ whole genome shotgun (WGS) entry which is preliminary data.</text>
</comment>
<keyword evidence="14" id="KW-1185">Reference proteome</keyword>
<keyword evidence="2 7" id="KW-0227">DNA damage</keyword>
<reference evidence="13" key="2">
    <citation type="submission" date="2020-09" db="EMBL/GenBank/DDBJ databases">
        <authorList>
            <person name="Sun Q."/>
            <person name="Zhou Y."/>
        </authorList>
    </citation>
    <scope>NUCLEOTIDE SEQUENCE</scope>
    <source>
        <strain evidence="13">CGMCC 4.7368</strain>
    </source>
</reference>
<comment type="function">
    <text evidence="7">The UvrABC repair system catalyzes the recognition and processing of DNA lesions. UvrC both incises the 5' and 3' sides of the lesion. The N-terminal half is responsible for the 3' incision and the C-terminal half is responsible for the 5' incision.</text>
</comment>
<dbReference type="SUPFAM" id="SSF47781">
    <property type="entry name" value="RuvA domain 2-like"/>
    <property type="match status" value="1"/>
</dbReference>
<dbReference type="InterPro" id="IPR000305">
    <property type="entry name" value="GIY-YIG_endonuc"/>
</dbReference>
<reference evidence="13" key="1">
    <citation type="journal article" date="2014" name="Int. J. Syst. Evol. Microbiol.">
        <title>Complete genome sequence of Corynebacterium casei LMG S-19264T (=DSM 44701T), isolated from a smear-ripened cheese.</title>
        <authorList>
            <consortium name="US DOE Joint Genome Institute (JGI-PGF)"/>
            <person name="Walter F."/>
            <person name="Albersmeier A."/>
            <person name="Kalinowski J."/>
            <person name="Ruckert C."/>
        </authorList>
    </citation>
    <scope>NUCLEOTIDE SEQUENCE</scope>
    <source>
        <strain evidence="13">CGMCC 4.7368</strain>
    </source>
</reference>